<keyword evidence="13" id="KW-1133">Transmembrane helix</keyword>
<evidence type="ECO:0000256" key="12">
    <source>
        <dbReference type="PROSITE-ProRule" id="PRU10141"/>
    </source>
</evidence>
<dbReference type="InterPro" id="IPR011009">
    <property type="entry name" value="Kinase-like_dom_sf"/>
</dbReference>
<evidence type="ECO:0000256" key="2">
    <source>
        <dbReference type="ARBA" id="ARBA00022527"/>
    </source>
</evidence>
<evidence type="ECO:0000256" key="11">
    <source>
        <dbReference type="ARBA" id="ARBA00048679"/>
    </source>
</evidence>
<reference evidence="15 16" key="1">
    <citation type="journal article" date="2018" name="Science">
        <title>The opium poppy genome and morphinan production.</title>
        <authorList>
            <person name="Guo L."/>
            <person name="Winzer T."/>
            <person name="Yang X."/>
            <person name="Li Y."/>
            <person name="Ning Z."/>
            <person name="He Z."/>
            <person name="Teodor R."/>
            <person name="Lu Y."/>
            <person name="Bowser T.A."/>
            <person name="Graham I.A."/>
            <person name="Ye K."/>
        </authorList>
    </citation>
    <scope>NUCLEOTIDE SEQUENCE [LARGE SCALE GENOMIC DNA]</scope>
    <source>
        <strain evidence="16">cv. HN1</strain>
        <tissue evidence="15">Leaves</tissue>
    </source>
</reference>
<keyword evidence="7 12" id="KW-0067">ATP-binding</keyword>
<evidence type="ECO:0000256" key="10">
    <source>
        <dbReference type="ARBA" id="ARBA00047899"/>
    </source>
</evidence>
<evidence type="ECO:0000256" key="13">
    <source>
        <dbReference type="SAM" id="Phobius"/>
    </source>
</evidence>
<dbReference type="OMA" id="CCTERDE"/>
<evidence type="ECO:0000256" key="3">
    <source>
        <dbReference type="ARBA" id="ARBA00022679"/>
    </source>
</evidence>
<accession>A0A4Y7KE17</accession>
<dbReference type="InterPro" id="IPR021820">
    <property type="entry name" value="S-locus_recpt_kinase_C"/>
</dbReference>
<dbReference type="PANTHER" id="PTHR27002">
    <property type="entry name" value="RECEPTOR-LIKE SERINE/THREONINE-PROTEIN KINASE SD1-8"/>
    <property type="match status" value="1"/>
</dbReference>
<dbReference type="PROSITE" id="PS00107">
    <property type="entry name" value="PROTEIN_KINASE_ATP"/>
    <property type="match status" value="1"/>
</dbReference>
<evidence type="ECO:0000256" key="7">
    <source>
        <dbReference type="ARBA" id="ARBA00022840"/>
    </source>
</evidence>
<gene>
    <name evidence="15" type="ORF">C5167_034992</name>
</gene>
<dbReference type="Pfam" id="PF07714">
    <property type="entry name" value="PK_Tyr_Ser-Thr"/>
    <property type="match status" value="1"/>
</dbReference>
<dbReference type="Gramene" id="RZC71623">
    <property type="protein sequence ID" value="RZC71623"/>
    <property type="gene ID" value="C5167_034992"/>
</dbReference>
<dbReference type="PROSITE" id="PS50011">
    <property type="entry name" value="PROTEIN_KINASE_DOM"/>
    <property type="match status" value="1"/>
</dbReference>
<dbReference type="EMBL" id="CM010721">
    <property type="protein sequence ID" value="RZC71623.1"/>
    <property type="molecule type" value="Genomic_DNA"/>
</dbReference>
<comment type="catalytic activity">
    <reaction evidence="10">
        <text>L-threonyl-[protein] + ATP = O-phospho-L-threonyl-[protein] + ADP + H(+)</text>
        <dbReference type="Rhea" id="RHEA:46608"/>
        <dbReference type="Rhea" id="RHEA-COMP:11060"/>
        <dbReference type="Rhea" id="RHEA-COMP:11605"/>
        <dbReference type="ChEBI" id="CHEBI:15378"/>
        <dbReference type="ChEBI" id="CHEBI:30013"/>
        <dbReference type="ChEBI" id="CHEBI:30616"/>
        <dbReference type="ChEBI" id="CHEBI:61977"/>
        <dbReference type="ChEBI" id="CHEBI:456216"/>
        <dbReference type="EC" id="2.7.11.1"/>
    </reaction>
</comment>
<keyword evidence="9" id="KW-0325">Glycoprotein</keyword>
<dbReference type="Pfam" id="PF11883">
    <property type="entry name" value="DUF3403"/>
    <property type="match status" value="1"/>
</dbReference>
<keyword evidence="5 12" id="KW-0547">Nucleotide-binding</keyword>
<keyword evidence="16" id="KW-1185">Reference proteome</keyword>
<dbReference type="InterPro" id="IPR000719">
    <property type="entry name" value="Prot_kinase_dom"/>
</dbReference>
<name>A0A4Y7KE17_PAPSO</name>
<feature type="binding site" evidence="12">
    <location>
        <position position="125"/>
    </location>
    <ligand>
        <name>ATP</name>
        <dbReference type="ChEBI" id="CHEBI:30616"/>
    </ligand>
</feature>
<dbReference type="Gene3D" id="3.30.200.20">
    <property type="entry name" value="Phosphorylase Kinase, domain 1"/>
    <property type="match status" value="1"/>
</dbReference>
<sequence length="288" mass="32165">MVETYAYSTQTKMDDRNCDIQGYCLRNVHVIAIIIGIAVTGLCTFICWRWMTKQRGKGTELYLLDSYGETSDSNMFGDNQELEMFNFETLANAANNFSDASKLGHGGFGSVYKANLVNGQVVAVKRLAKGSGQGLEEFKNEVLVISKLQHRNLVRLLGCCTERDEKILVYEYMPNKSLDAYFSLAWKLWKESMAQALIDPSLLSEQNFEADILRCIHVGLLCVQESAKHRPTMSTVLSMLTSEIVNLPTPKQPAFIEREVSSPSGSSSETPKPFFSVNNVTITSIEGR</sequence>
<evidence type="ECO:0000256" key="5">
    <source>
        <dbReference type="ARBA" id="ARBA00022741"/>
    </source>
</evidence>
<dbReference type="FunFam" id="3.30.200.20:FF:000195">
    <property type="entry name" value="G-type lectin S-receptor-like serine/threonine-protein kinase"/>
    <property type="match status" value="1"/>
</dbReference>
<evidence type="ECO:0000256" key="8">
    <source>
        <dbReference type="ARBA" id="ARBA00023157"/>
    </source>
</evidence>
<comment type="catalytic activity">
    <reaction evidence="11">
        <text>L-seryl-[protein] + ATP = O-phospho-L-seryl-[protein] + ADP + H(+)</text>
        <dbReference type="Rhea" id="RHEA:17989"/>
        <dbReference type="Rhea" id="RHEA-COMP:9863"/>
        <dbReference type="Rhea" id="RHEA-COMP:11604"/>
        <dbReference type="ChEBI" id="CHEBI:15378"/>
        <dbReference type="ChEBI" id="CHEBI:29999"/>
        <dbReference type="ChEBI" id="CHEBI:30616"/>
        <dbReference type="ChEBI" id="CHEBI:83421"/>
        <dbReference type="ChEBI" id="CHEBI:456216"/>
        <dbReference type="EC" id="2.7.11.1"/>
    </reaction>
</comment>
<dbReference type="PANTHER" id="PTHR27002:SF1055">
    <property type="entry name" value="RECEPTOR-LIKE SERINE_THREONINE-PROTEIN KINASE"/>
    <property type="match status" value="1"/>
</dbReference>
<evidence type="ECO:0000313" key="16">
    <source>
        <dbReference type="Proteomes" id="UP000316621"/>
    </source>
</evidence>
<evidence type="ECO:0000313" key="15">
    <source>
        <dbReference type="EMBL" id="RZC71623.1"/>
    </source>
</evidence>
<dbReference type="InterPro" id="IPR001245">
    <property type="entry name" value="Ser-Thr/Tyr_kinase_cat_dom"/>
</dbReference>
<feature type="domain" description="Protein kinase" evidence="14">
    <location>
        <begin position="97"/>
        <end position="288"/>
    </location>
</feature>
<keyword evidence="13" id="KW-0472">Membrane</keyword>
<dbReference type="GO" id="GO:0004674">
    <property type="term" value="F:protein serine/threonine kinase activity"/>
    <property type="evidence" value="ECO:0007669"/>
    <property type="project" value="UniProtKB-KW"/>
</dbReference>
<keyword evidence="2" id="KW-0723">Serine/threonine-protein kinase</keyword>
<dbReference type="AlphaFoldDB" id="A0A4Y7KE17"/>
<dbReference type="Gene3D" id="1.10.510.10">
    <property type="entry name" value="Transferase(Phosphotransferase) domain 1"/>
    <property type="match status" value="1"/>
</dbReference>
<evidence type="ECO:0000259" key="14">
    <source>
        <dbReference type="PROSITE" id="PS50011"/>
    </source>
</evidence>
<keyword evidence="4" id="KW-0732">Signal</keyword>
<dbReference type="Proteomes" id="UP000316621">
    <property type="component" value="Chromosome 7"/>
</dbReference>
<dbReference type="EC" id="2.7.11.1" evidence="1"/>
<feature type="transmembrane region" description="Helical" evidence="13">
    <location>
        <begin position="28"/>
        <end position="48"/>
    </location>
</feature>
<keyword evidence="3" id="KW-0808">Transferase</keyword>
<dbReference type="SUPFAM" id="SSF56112">
    <property type="entry name" value="Protein kinase-like (PK-like)"/>
    <property type="match status" value="1"/>
</dbReference>
<evidence type="ECO:0000256" key="4">
    <source>
        <dbReference type="ARBA" id="ARBA00022729"/>
    </source>
</evidence>
<evidence type="ECO:0000256" key="6">
    <source>
        <dbReference type="ARBA" id="ARBA00022777"/>
    </source>
</evidence>
<dbReference type="InterPro" id="IPR017441">
    <property type="entry name" value="Protein_kinase_ATP_BS"/>
</dbReference>
<proteinExistence type="predicted"/>
<protein>
    <recommendedName>
        <fullName evidence="1">non-specific serine/threonine protein kinase</fullName>
        <ecNumber evidence="1">2.7.11.1</ecNumber>
    </recommendedName>
</protein>
<keyword evidence="6" id="KW-0418">Kinase</keyword>
<evidence type="ECO:0000256" key="1">
    <source>
        <dbReference type="ARBA" id="ARBA00012513"/>
    </source>
</evidence>
<evidence type="ECO:0000256" key="9">
    <source>
        <dbReference type="ARBA" id="ARBA00023180"/>
    </source>
</evidence>
<dbReference type="GO" id="GO:0005886">
    <property type="term" value="C:plasma membrane"/>
    <property type="evidence" value="ECO:0007669"/>
    <property type="project" value="TreeGrafter"/>
</dbReference>
<organism evidence="15 16">
    <name type="scientific">Papaver somniferum</name>
    <name type="common">Opium poppy</name>
    <dbReference type="NCBI Taxonomy" id="3469"/>
    <lineage>
        <taxon>Eukaryota</taxon>
        <taxon>Viridiplantae</taxon>
        <taxon>Streptophyta</taxon>
        <taxon>Embryophyta</taxon>
        <taxon>Tracheophyta</taxon>
        <taxon>Spermatophyta</taxon>
        <taxon>Magnoliopsida</taxon>
        <taxon>Ranunculales</taxon>
        <taxon>Papaveraceae</taxon>
        <taxon>Papaveroideae</taxon>
        <taxon>Papaver</taxon>
    </lineage>
</organism>
<keyword evidence="8" id="KW-1015">Disulfide bond</keyword>
<dbReference type="GO" id="GO:0005524">
    <property type="term" value="F:ATP binding"/>
    <property type="evidence" value="ECO:0007669"/>
    <property type="project" value="UniProtKB-UniRule"/>
</dbReference>
<keyword evidence="13" id="KW-0812">Transmembrane</keyword>